<name>A0ABS1RFP0_9RHOB</name>
<proteinExistence type="predicted"/>
<evidence type="ECO:0000313" key="3">
    <source>
        <dbReference type="Proteomes" id="UP000635853"/>
    </source>
</evidence>
<feature type="region of interest" description="Disordered" evidence="1">
    <location>
        <begin position="1"/>
        <end position="53"/>
    </location>
</feature>
<feature type="region of interest" description="Disordered" evidence="1">
    <location>
        <begin position="69"/>
        <end position="96"/>
    </location>
</feature>
<feature type="compositionally biased region" description="Basic residues" evidence="1">
    <location>
        <begin position="1"/>
        <end position="14"/>
    </location>
</feature>
<feature type="region of interest" description="Disordered" evidence="1">
    <location>
        <begin position="108"/>
        <end position="146"/>
    </location>
</feature>
<comment type="caution">
    <text evidence="2">The sequence shown here is derived from an EMBL/GenBank/DDBJ whole genome shotgun (WGS) entry which is preliminary data.</text>
</comment>
<reference evidence="3" key="1">
    <citation type="submission" date="2021-01" db="EMBL/GenBank/DDBJ databases">
        <title>Draft genomes of Rhodovulum sulfidophilum.</title>
        <authorList>
            <person name="Guzman M.S."/>
        </authorList>
    </citation>
    <scope>NUCLEOTIDE SEQUENCE [LARGE SCALE GENOMIC DNA]</scope>
    <source>
        <strain evidence="3">AB19</strain>
    </source>
</reference>
<keyword evidence="3" id="KW-1185">Reference proteome</keyword>
<dbReference type="RefSeq" id="WP_143540545.1">
    <property type="nucleotide sequence ID" value="NZ_JAESIL010000034.1"/>
</dbReference>
<sequence length="282" mass="30355">MPRPFARRNRRDRRQQRIEIGAMDAKADISGLGARVTDAQRHQKPRGVANQLHPARVARCQPIDRAVAQKQVARPKAAAPAGLGDRPARDGRQKRLEPVRQLVRQTPVGRLGPLGGQFRAAPPQPVTSAKGKPPPFGRDQMGQPATGAPDHLVALGPGQRLAHRTALGQALHRKPLAGPGRDPRRHPDRVMSHMKRQTLQVAVERVGALGTLRAAQQGQFGRVAVLAADKDSLARIGPGHPLDGEAGEAGAARLGLLHLVRCIQKAFEPECTSRHAGLFAPK</sequence>
<gene>
    <name evidence="2" type="ORF">JMJ92_09825</name>
</gene>
<evidence type="ECO:0000313" key="2">
    <source>
        <dbReference type="EMBL" id="MBL3578451.1"/>
    </source>
</evidence>
<feature type="compositionally biased region" description="Basic and acidic residues" evidence="1">
    <location>
        <begin position="86"/>
        <end position="96"/>
    </location>
</feature>
<organism evidence="2 3">
    <name type="scientific">Rhodovulum visakhapatnamense</name>
    <dbReference type="NCBI Taxonomy" id="364297"/>
    <lineage>
        <taxon>Bacteria</taxon>
        <taxon>Pseudomonadati</taxon>
        <taxon>Pseudomonadota</taxon>
        <taxon>Alphaproteobacteria</taxon>
        <taxon>Rhodobacterales</taxon>
        <taxon>Paracoccaceae</taxon>
        <taxon>Rhodovulum</taxon>
    </lineage>
</organism>
<dbReference type="EMBL" id="JAESIL010000034">
    <property type="protein sequence ID" value="MBL3578451.1"/>
    <property type="molecule type" value="Genomic_DNA"/>
</dbReference>
<accession>A0ABS1RFP0</accession>
<evidence type="ECO:0000256" key="1">
    <source>
        <dbReference type="SAM" id="MobiDB-lite"/>
    </source>
</evidence>
<dbReference type="Proteomes" id="UP000635853">
    <property type="component" value="Unassembled WGS sequence"/>
</dbReference>
<protein>
    <submittedName>
        <fullName evidence="2">Uncharacterized protein</fullName>
    </submittedName>
</protein>